<organism evidence="2">
    <name type="scientific">marine sediment metagenome</name>
    <dbReference type="NCBI Taxonomy" id="412755"/>
    <lineage>
        <taxon>unclassified sequences</taxon>
        <taxon>metagenomes</taxon>
        <taxon>ecological metagenomes</taxon>
    </lineage>
</organism>
<feature type="domain" description="Aminotransferase class V" evidence="1">
    <location>
        <begin position="16"/>
        <end position="204"/>
    </location>
</feature>
<evidence type="ECO:0000259" key="1">
    <source>
        <dbReference type="Pfam" id="PF00266"/>
    </source>
</evidence>
<evidence type="ECO:0000313" key="2">
    <source>
        <dbReference type="EMBL" id="KKM04930.1"/>
    </source>
</evidence>
<dbReference type="Gene3D" id="3.40.640.10">
    <property type="entry name" value="Type I PLP-dependent aspartate aminotransferase-like (Major domain)"/>
    <property type="match status" value="1"/>
</dbReference>
<proteinExistence type="predicted"/>
<dbReference type="SUPFAM" id="SSF53383">
    <property type="entry name" value="PLP-dependent transferases"/>
    <property type="match status" value="1"/>
</dbReference>
<dbReference type="InterPro" id="IPR015424">
    <property type="entry name" value="PyrdxlP-dep_Trfase"/>
</dbReference>
<dbReference type="PANTHER" id="PTHR43686:SF1">
    <property type="entry name" value="AMINOTRAN_5 DOMAIN-CONTAINING PROTEIN"/>
    <property type="match status" value="1"/>
</dbReference>
<feature type="non-terminal residue" evidence="2">
    <location>
        <position position="1"/>
    </location>
</feature>
<dbReference type="InterPro" id="IPR015421">
    <property type="entry name" value="PyrdxlP-dep_Trfase_major"/>
</dbReference>
<protein>
    <recommendedName>
        <fullName evidence="1">Aminotransferase class V domain-containing protein</fullName>
    </recommendedName>
</protein>
<dbReference type="Pfam" id="PF00266">
    <property type="entry name" value="Aminotran_5"/>
    <property type="match status" value="1"/>
</dbReference>
<dbReference type="PANTHER" id="PTHR43686">
    <property type="entry name" value="SULFURTRANSFERASE-RELATED"/>
    <property type="match status" value="1"/>
</dbReference>
<accession>A0A0F9H1L5</accession>
<dbReference type="EMBL" id="LAZR01016340">
    <property type="protein sequence ID" value="KKM04930.1"/>
    <property type="molecule type" value="Genomic_DNA"/>
</dbReference>
<reference evidence="2" key="1">
    <citation type="journal article" date="2015" name="Nature">
        <title>Complex archaea that bridge the gap between prokaryotes and eukaryotes.</title>
        <authorList>
            <person name="Spang A."/>
            <person name="Saw J.H."/>
            <person name="Jorgensen S.L."/>
            <person name="Zaremba-Niedzwiedzka K."/>
            <person name="Martijn J."/>
            <person name="Lind A.E."/>
            <person name="van Eijk R."/>
            <person name="Schleper C."/>
            <person name="Guy L."/>
            <person name="Ettema T.J."/>
        </authorList>
    </citation>
    <scope>NUCLEOTIDE SEQUENCE</scope>
</reference>
<name>A0A0F9H1L5_9ZZZZ</name>
<dbReference type="InterPro" id="IPR000192">
    <property type="entry name" value="Aminotrans_V_dom"/>
</dbReference>
<sequence length="331" mass="37936">QTGGESFYSGKLAKKIVLFSEKTGGLLDLEDLDAKLSRKEYRHRWKIGAFSAASNVSGVVTPVYEVARILHRHNALAFFDFAAIAPYSEIDMCRDKESYFDGIYFSPHKFLGGPGSTGILIIHQKIYRKDLAPTIGAGGTVDYVSFDEQQYNPEIEVREKPGTPGILQIMRAALALELKQQLGPKRIAEREKELIRRALEKFKDRLMHGYSGVKPGWVRVNFHFLITDEEFDFIFNAICFVCRYGKYFLSLYRFDIHTGSWFNKKYSPPQVTFGLEEALEADEGEREERSPQELFGRYKHEALKIAEALKNDFDEKAIKTTEKDLIPFVYL</sequence>
<gene>
    <name evidence="2" type="ORF">LCGC14_1759260</name>
</gene>
<comment type="caution">
    <text evidence="2">The sequence shown here is derived from an EMBL/GenBank/DDBJ whole genome shotgun (WGS) entry which is preliminary data.</text>
</comment>
<dbReference type="AlphaFoldDB" id="A0A0F9H1L5"/>